<dbReference type="Gene3D" id="3.40.50.150">
    <property type="entry name" value="Vaccinia Virus protein VP39"/>
    <property type="match status" value="1"/>
</dbReference>
<organism evidence="5 6">
    <name type="scientific">Xenorhabdus mauleonii</name>
    <dbReference type="NCBI Taxonomy" id="351675"/>
    <lineage>
        <taxon>Bacteria</taxon>
        <taxon>Pseudomonadati</taxon>
        <taxon>Pseudomonadota</taxon>
        <taxon>Gammaproteobacteria</taxon>
        <taxon>Enterobacterales</taxon>
        <taxon>Morganellaceae</taxon>
        <taxon>Xenorhabdus</taxon>
    </lineage>
</organism>
<evidence type="ECO:0000256" key="2">
    <source>
        <dbReference type="ARBA" id="ARBA00022679"/>
    </source>
</evidence>
<keyword evidence="2" id="KW-0808">Transferase</keyword>
<dbReference type="EMBL" id="NITY01000020">
    <property type="protein sequence ID" value="PHM37650.1"/>
    <property type="molecule type" value="Genomic_DNA"/>
</dbReference>
<reference evidence="5" key="2">
    <citation type="submission" date="2016-10" db="EMBL/GenBank/DDBJ databases">
        <authorList>
            <person name="de Groot N.N."/>
        </authorList>
    </citation>
    <scope>NUCLEOTIDE SEQUENCE [LARGE SCALE GENOMIC DNA]</scope>
    <source>
        <strain evidence="5">DSM 17908</strain>
    </source>
</reference>
<dbReference type="InterPro" id="IPR031339">
    <property type="entry name" value="DUF4942"/>
</dbReference>
<keyword evidence="1 4" id="KW-0489">Methyltransferase</keyword>
<sequence length="542" mass="62363">MSEITINQNAEIFDAQFFAPTSSDFIDSIIGEYRLLRENIEKISNSLSSHEASVHHFLRGNGYDKGVYDVSKVFARDGAIASLNATFWQKALDLTDVYEYMPNDRRSKWSESIREMKTPEFEEETVRFTMNDLLNSRKQFFSERVDGIFRALSGEHVTNRPEGFGKRMILSHIFDGWGHLNYDRKGYIHDLRHIIAKFMGLEEPKGHLTERALHTARARHGEWQIIDGGTLRIRAYLKGTVHLEVHPEMAWRLNSILAFLHPMAIPPEFRQKPKRKLKEFTMIDTPLDYRVRNTLNKMKAERYRAYRNYNGEVIEPLTTNPFNLTIYLDDRAMLEQVDKVLQSIGGVLFKPKRNDRVMAHIWEFDYDPEVVIGEIISSGCLPEKKSHQYYPTPSELAEIAIHTAEIDVFHRCLEPSAGQGGLAKFMPKERTTCIELSDLHCKILETKGFTALQSDFLKYAESTTDKFDRIVMNPPFSEGRAKAHLEAALELLSDSGILVAILPTGMKNKSFQNGFSYEWSDVYSNMFVDASIDVVILKVQKE</sequence>
<gene>
    <name evidence="5" type="ORF">SAMN05421680_11972</name>
    <name evidence="4" type="ORF">Xmau_03868</name>
</gene>
<evidence type="ECO:0000256" key="1">
    <source>
        <dbReference type="ARBA" id="ARBA00022603"/>
    </source>
</evidence>
<dbReference type="CDD" id="cd02440">
    <property type="entry name" value="AdoMet_MTases"/>
    <property type="match status" value="1"/>
</dbReference>
<evidence type="ECO:0000313" key="4">
    <source>
        <dbReference type="EMBL" id="PHM37650.1"/>
    </source>
</evidence>
<dbReference type="PRINTS" id="PR00507">
    <property type="entry name" value="N12N6MTFRASE"/>
</dbReference>
<evidence type="ECO:0000313" key="6">
    <source>
        <dbReference type="Proteomes" id="UP000198919"/>
    </source>
</evidence>
<name>A0A1I3V6W0_9GAMM</name>
<dbReference type="Proteomes" id="UP000224607">
    <property type="component" value="Unassembled WGS sequence"/>
</dbReference>
<accession>A0A1I3V6W0</accession>
<dbReference type="GO" id="GO:0008168">
    <property type="term" value="F:methyltransferase activity"/>
    <property type="evidence" value="ECO:0007669"/>
    <property type="project" value="UniProtKB-KW"/>
</dbReference>
<feature type="domain" description="DUF4942" evidence="3">
    <location>
        <begin position="81"/>
        <end position="258"/>
    </location>
</feature>
<dbReference type="EMBL" id="FORG01000019">
    <property type="protein sequence ID" value="SFJ90892.1"/>
    <property type="molecule type" value="Genomic_DNA"/>
</dbReference>
<dbReference type="AlphaFoldDB" id="A0A1I3V6W0"/>
<dbReference type="InterPro" id="IPR002052">
    <property type="entry name" value="DNA_methylase_N6_adenine_CS"/>
</dbReference>
<evidence type="ECO:0000313" key="7">
    <source>
        <dbReference type="Proteomes" id="UP000224607"/>
    </source>
</evidence>
<dbReference type="InterPro" id="IPR029063">
    <property type="entry name" value="SAM-dependent_MTases_sf"/>
</dbReference>
<dbReference type="GO" id="GO:0032259">
    <property type="term" value="P:methylation"/>
    <property type="evidence" value="ECO:0007669"/>
    <property type="project" value="UniProtKB-KW"/>
</dbReference>
<dbReference type="PROSITE" id="PS00092">
    <property type="entry name" value="N6_MTASE"/>
    <property type="match status" value="1"/>
</dbReference>
<dbReference type="Proteomes" id="UP000198919">
    <property type="component" value="Unassembled WGS sequence"/>
</dbReference>
<dbReference type="SUPFAM" id="SSF53335">
    <property type="entry name" value="S-adenosyl-L-methionine-dependent methyltransferases"/>
    <property type="match status" value="1"/>
</dbReference>
<protein>
    <submittedName>
        <fullName evidence="4">Restriction methylase</fullName>
    </submittedName>
</protein>
<dbReference type="Pfam" id="PF13708">
    <property type="entry name" value="DUF4942"/>
    <property type="match status" value="1"/>
</dbReference>
<reference evidence="4 7" key="3">
    <citation type="journal article" date="2017" name="Nat. Microbiol.">
        <title>Natural product diversity associated with the nematode symbionts Photorhabdus and Xenorhabdus.</title>
        <authorList>
            <person name="Tobias N.J."/>
            <person name="Wolff H."/>
            <person name="Djahanschiri B."/>
            <person name="Grundmann F."/>
            <person name="Kronenwerth M."/>
            <person name="Shi Y.M."/>
            <person name="Simonyi S."/>
            <person name="Grun P."/>
            <person name="Shapiro-Ilan D."/>
            <person name="Pidot S.J."/>
            <person name="Stinear T.P."/>
            <person name="Ebersberger I."/>
            <person name="Bode H.B."/>
        </authorList>
    </citation>
    <scope>NUCLEOTIDE SEQUENCE [LARGE SCALE GENOMIC DNA]</scope>
    <source>
        <strain evidence="4 7">DSM 17908</strain>
    </source>
</reference>
<proteinExistence type="predicted"/>
<dbReference type="GO" id="GO:0003676">
    <property type="term" value="F:nucleic acid binding"/>
    <property type="evidence" value="ECO:0007669"/>
    <property type="project" value="InterPro"/>
</dbReference>
<keyword evidence="7" id="KW-1185">Reference proteome</keyword>
<dbReference type="STRING" id="351675.SAMN05421680_11972"/>
<dbReference type="RefSeq" id="WP_169924779.1">
    <property type="nucleotide sequence ID" value="NZ_CAWNQB010000013.1"/>
</dbReference>
<evidence type="ECO:0000313" key="5">
    <source>
        <dbReference type="EMBL" id="SFJ90892.1"/>
    </source>
</evidence>
<evidence type="ECO:0000259" key="3">
    <source>
        <dbReference type="Pfam" id="PF13708"/>
    </source>
</evidence>
<reference evidence="6" key="1">
    <citation type="submission" date="2016-10" db="EMBL/GenBank/DDBJ databases">
        <authorList>
            <person name="Varghese N."/>
            <person name="Submissions S."/>
        </authorList>
    </citation>
    <scope>NUCLEOTIDE SEQUENCE [LARGE SCALE GENOMIC DNA]</scope>
    <source>
        <strain evidence="6">DSM 17908</strain>
    </source>
</reference>